<keyword evidence="1" id="KW-0472">Membrane</keyword>
<keyword evidence="1" id="KW-0812">Transmembrane</keyword>
<reference evidence="2" key="1">
    <citation type="submission" date="2024-06" db="EMBL/GenBank/DDBJ databases">
        <title>Vaginal Lactobacillus fatty acid response mechanisms reveal a metabolite-targeted strategy for bacterial vaginosis treatment.</title>
        <authorList>
            <person name="Zhu M."/>
            <person name="Blainey P.C."/>
            <person name="Bloom S.M."/>
            <person name="Kwon D.S."/>
        </authorList>
    </citation>
    <scope>NUCLEOTIDE SEQUENCE</scope>
    <source>
        <strain evidence="2">194_F1_1</strain>
    </source>
</reference>
<evidence type="ECO:0000313" key="3">
    <source>
        <dbReference type="Proteomes" id="UP001434419"/>
    </source>
</evidence>
<protein>
    <recommendedName>
        <fullName evidence="4">ABC transporter ATP-binding protein</fullName>
    </recommendedName>
</protein>
<dbReference type="Proteomes" id="UP001434419">
    <property type="component" value="Unassembled WGS sequence"/>
</dbReference>
<comment type="caution">
    <text evidence="2">The sequence shown here is derived from an EMBL/GenBank/DDBJ whole genome shotgun (WGS) entry which is preliminary data.</text>
</comment>
<sequence>MKNSFKKLFFNHSYDRELHKTQQICLLLQGTLILIFFFYFDFTGHWLFDLLAAILAFAIVIIFIGMIWLIRMIWSFSDRYKMNYIATHPEAAKYLLKPIKESDESDNLKSKKENHEKK</sequence>
<evidence type="ECO:0008006" key="4">
    <source>
        <dbReference type="Google" id="ProtNLM"/>
    </source>
</evidence>
<proteinExistence type="predicted"/>
<accession>A0ABV2BCD8</accession>
<feature type="transmembrane region" description="Helical" evidence="1">
    <location>
        <begin position="21"/>
        <end position="40"/>
    </location>
</feature>
<evidence type="ECO:0000313" key="2">
    <source>
        <dbReference type="EMBL" id="MES5150903.1"/>
    </source>
</evidence>
<name>A0ABV2BCD8_9LACO</name>
<organism evidence="2 3">
    <name type="scientific">Lactobacillus crispatus</name>
    <dbReference type="NCBI Taxonomy" id="47770"/>
    <lineage>
        <taxon>Bacteria</taxon>
        <taxon>Bacillati</taxon>
        <taxon>Bacillota</taxon>
        <taxon>Bacilli</taxon>
        <taxon>Lactobacillales</taxon>
        <taxon>Lactobacillaceae</taxon>
        <taxon>Lactobacillus</taxon>
    </lineage>
</organism>
<evidence type="ECO:0000256" key="1">
    <source>
        <dbReference type="SAM" id="Phobius"/>
    </source>
</evidence>
<dbReference type="RefSeq" id="WP_133476418.1">
    <property type="nucleotide sequence ID" value="NZ_JBETVU010000013.1"/>
</dbReference>
<dbReference type="EMBL" id="JBETVU010000013">
    <property type="protein sequence ID" value="MES5150903.1"/>
    <property type="molecule type" value="Genomic_DNA"/>
</dbReference>
<feature type="transmembrane region" description="Helical" evidence="1">
    <location>
        <begin position="46"/>
        <end position="70"/>
    </location>
</feature>
<keyword evidence="3" id="KW-1185">Reference proteome</keyword>
<keyword evidence="1" id="KW-1133">Transmembrane helix</keyword>
<gene>
    <name evidence="2" type="ORF">ABVC42_13795</name>
</gene>